<keyword evidence="6" id="KW-0508">mRNA splicing</keyword>
<dbReference type="InterPro" id="IPR036070">
    <property type="entry name" value="Nop_dom_sf"/>
</dbReference>
<dbReference type="AlphaFoldDB" id="A0A6A5WQ73"/>
<dbReference type="SMART" id="SM00931">
    <property type="entry name" value="NOSIC"/>
    <property type="match status" value="1"/>
</dbReference>
<feature type="compositionally biased region" description="Acidic residues" evidence="9">
    <location>
        <begin position="1"/>
        <end position="16"/>
    </location>
</feature>
<protein>
    <submittedName>
        <fullName evidence="11">Nop domain-containing protein</fullName>
    </submittedName>
</protein>
<keyword evidence="3" id="KW-0507">mRNA processing</keyword>
<reference evidence="11" key="1">
    <citation type="journal article" date="2020" name="Stud. Mycol.">
        <title>101 Dothideomycetes genomes: a test case for predicting lifestyles and emergence of pathogens.</title>
        <authorList>
            <person name="Haridas S."/>
            <person name="Albert R."/>
            <person name="Binder M."/>
            <person name="Bloem J."/>
            <person name="Labutti K."/>
            <person name="Salamov A."/>
            <person name="Andreopoulos B."/>
            <person name="Baker S."/>
            <person name="Barry K."/>
            <person name="Bills G."/>
            <person name="Bluhm B."/>
            <person name="Cannon C."/>
            <person name="Castanera R."/>
            <person name="Culley D."/>
            <person name="Daum C."/>
            <person name="Ezra D."/>
            <person name="Gonzalez J."/>
            <person name="Henrissat B."/>
            <person name="Kuo A."/>
            <person name="Liang C."/>
            <person name="Lipzen A."/>
            <person name="Lutzoni F."/>
            <person name="Magnuson J."/>
            <person name="Mondo S."/>
            <person name="Nolan M."/>
            <person name="Ohm R."/>
            <person name="Pangilinan J."/>
            <person name="Park H.-J."/>
            <person name="Ramirez L."/>
            <person name="Alfaro M."/>
            <person name="Sun H."/>
            <person name="Tritt A."/>
            <person name="Yoshinaga Y."/>
            <person name="Zwiers L.-H."/>
            <person name="Turgeon B."/>
            <person name="Goodwin S."/>
            <person name="Spatafora J."/>
            <person name="Crous P."/>
            <person name="Grigoriev I."/>
        </authorList>
    </citation>
    <scope>NUCLEOTIDE SEQUENCE</scope>
    <source>
        <strain evidence="11">CBS 123094</strain>
    </source>
</reference>
<evidence type="ECO:0000256" key="7">
    <source>
        <dbReference type="ARBA" id="ARBA00023242"/>
    </source>
</evidence>
<dbReference type="PANTHER" id="PTHR13904">
    <property type="entry name" value="PRE-MRNA SPLICING FACTOR PRP31"/>
    <property type="match status" value="1"/>
</dbReference>
<dbReference type="InterPro" id="IPR019175">
    <property type="entry name" value="Prp31_C"/>
</dbReference>
<keyword evidence="7" id="KW-0539">Nucleus</keyword>
<gene>
    <name evidence="11" type="ORF">P154DRAFT_532771</name>
</gene>
<feature type="compositionally biased region" description="Basic residues" evidence="9">
    <location>
        <begin position="344"/>
        <end position="354"/>
    </location>
</feature>
<dbReference type="GO" id="GO:0003723">
    <property type="term" value="F:RNA binding"/>
    <property type="evidence" value="ECO:0007669"/>
    <property type="project" value="UniProtKB-KW"/>
</dbReference>
<evidence type="ECO:0000256" key="5">
    <source>
        <dbReference type="ARBA" id="ARBA00022884"/>
    </source>
</evidence>
<dbReference type="Gene3D" id="1.10.246.90">
    <property type="entry name" value="Nop domain"/>
    <property type="match status" value="1"/>
</dbReference>
<dbReference type="SUPFAM" id="SSF89124">
    <property type="entry name" value="Nop domain"/>
    <property type="match status" value="1"/>
</dbReference>
<evidence type="ECO:0000259" key="10">
    <source>
        <dbReference type="PROSITE" id="PS51358"/>
    </source>
</evidence>
<dbReference type="Pfam" id="PF09785">
    <property type="entry name" value="Prp31_C"/>
    <property type="match status" value="1"/>
</dbReference>
<evidence type="ECO:0000256" key="2">
    <source>
        <dbReference type="ARBA" id="ARBA00005572"/>
    </source>
</evidence>
<evidence type="ECO:0000256" key="9">
    <source>
        <dbReference type="SAM" id="MobiDB-lite"/>
    </source>
</evidence>
<evidence type="ECO:0000256" key="6">
    <source>
        <dbReference type="ARBA" id="ARBA00023187"/>
    </source>
</evidence>
<feature type="domain" description="Nop" evidence="10">
    <location>
        <begin position="208"/>
        <end position="326"/>
    </location>
</feature>
<evidence type="ECO:0000313" key="11">
    <source>
        <dbReference type="EMBL" id="KAF2002919.1"/>
    </source>
</evidence>
<evidence type="ECO:0000256" key="8">
    <source>
        <dbReference type="ARBA" id="ARBA00023274"/>
    </source>
</evidence>
<evidence type="ECO:0000256" key="4">
    <source>
        <dbReference type="ARBA" id="ARBA00022728"/>
    </source>
</evidence>
<name>A0A6A5WQ73_9PLEO</name>
<evidence type="ECO:0000256" key="1">
    <source>
        <dbReference type="ARBA" id="ARBA00004123"/>
    </source>
</evidence>
<dbReference type="EMBL" id="ML977575">
    <property type="protein sequence ID" value="KAF2002919.1"/>
    <property type="molecule type" value="Genomic_DNA"/>
</dbReference>
<dbReference type="GO" id="GO:0046540">
    <property type="term" value="C:U4/U6 x U5 tri-snRNP complex"/>
    <property type="evidence" value="ECO:0007669"/>
    <property type="project" value="InterPro"/>
</dbReference>
<dbReference type="InterPro" id="IPR042239">
    <property type="entry name" value="Nop_C"/>
</dbReference>
<comment type="similarity">
    <text evidence="2">Belongs to the PRP31 family.</text>
</comment>
<dbReference type="OrthoDB" id="4771285at2759"/>
<keyword evidence="4" id="KW-0747">Spliceosome</keyword>
<organism evidence="11 12">
    <name type="scientific">Amniculicola lignicola CBS 123094</name>
    <dbReference type="NCBI Taxonomy" id="1392246"/>
    <lineage>
        <taxon>Eukaryota</taxon>
        <taxon>Fungi</taxon>
        <taxon>Dikarya</taxon>
        <taxon>Ascomycota</taxon>
        <taxon>Pezizomycotina</taxon>
        <taxon>Dothideomycetes</taxon>
        <taxon>Pleosporomycetidae</taxon>
        <taxon>Pleosporales</taxon>
        <taxon>Amniculicolaceae</taxon>
        <taxon>Amniculicola</taxon>
    </lineage>
</organism>
<keyword evidence="8" id="KW-0687">Ribonucleoprotein</keyword>
<feature type="region of interest" description="Disordered" evidence="9">
    <location>
        <begin position="1"/>
        <end position="32"/>
    </location>
</feature>
<feature type="region of interest" description="Disordered" evidence="9">
    <location>
        <begin position="325"/>
        <end position="366"/>
    </location>
</feature>
<sequence>MADLEADFANGDDDDDSKSPSDASKQGDQQVASIHSASKLLANLKPVMDEIRQIIDTVEPLEDNENIEETREYQLLLKANNLSESMDSEQAAVHKFIRDHYTARFPYLDDLVKNPVDYAKTVAIIKNGPLDDIKTIAAKTDNDLGVPLNRIISAPTVMVVTVEASRINTEPLSDDEMAKIVAACHNMIAFDNHRRLITEFTQTRMEKFAPNLTALVGSLTAAQLINYSNGLISLSEKPACNVPAMGNNKASGLGFATNVGIRNQGFLYHSPTVENVRDEHKKQAMRIVAAKVILAARIDRVHAHKDGAQGLAMRAQIDAQLDKIAEPPGQKGVRALPAPDDKPSRKRGGRRARKAKEATAQTEMSKAANRMAFGKEEKEVGYGDSVKGMGMIGASDTGRLRATQIDVRTRAKLSKKNPGWGGATEGSTTNLESFGDQASVLAARGLKVAGLGTALPGHTGTSSIAFTPVQGIELVDPNARKRKVEANDRWFNGGTFTQIGGAGTAQPLVKKDAAGFKVPMLPNKKQKTDN</sequence>
<dbReference type="GO" id="GO:0005687">
    <property type="term" value="C:U4 snRNP"/>
    <property type="evidence" value="ECO:0007669"/>
    <property type="project" value="TreeGrafter"/>
</dbReference>
<comment type="subcellular location">
    <subcellularLocation>
        <location evidence="1">Nucleus</location>
    </subcellularLocation>
</comment>
<dbReference type="PANTHER" id="PTHR13904:SF0">
    <property type="entry name" value="U4_U6 SMALL NUCLEAR RIBONUCLEOPROTEIN PRP31"/>
    <property type="match status" value="1"/>
</dbReference>
<dbReference type="InterPro" id="IPR002687">
    <property type="entry name" value="Nop_dom"/>
</dbReference>
<evidence type="ECO:0000313" key="12">
    <source>
        <dbReference type="Proteomes" id="UP000799779"/>
    </source>
</evidence>
<dbReference type="GO" id="GO:0000244">
    <property type="term" value="P:spliceosomal tri-snRNP complex assembly"/>
    <property type="evidence" value="ECO:0007669"/>
    <property type="project" value="InterPro"/>
</dbReference>
<dbReference type="GO" id="GO:0071011">
    <property type="term" value="C:precatalytic spliceosome"/>
    <property type="evidence" value="ECO:0007669"/>
    <property type="project" value="TreeGrafter"/>
</dbReference>
<dbReference type="InterPro" id="IPR027105">
    <property type="entry name" value="Prp31"/>
</dbReference>
<evidence type="ECO:0000256" key="3">
    <source>
        <dbReference type="ARBA" id="ARBA00022664"/>
    </source>
</evidence>
<dbReference type="Pfam" id="PF01798">
    <property type="entry name" value="Nop"/>
    <property type="match status" value="1"/>
</dbReference>
<accession>A0A6A5WQ73</accession>
<dbReference type="InterPro" id="IPR012976">
    <property type="entry name" value="NOSIC"/>
</dbReference>
<dbReference type="Proteomes" id="UP000799779">
    <property type="component" value="Unassembled WGS sequence"/>
</dbReference>
<dbReference type="PROSITE" id="PS51358">
    <property type="entry name" value="NOP"/>
    <property type="match status" value="1"/>
</dbReference>
<keyword evidence="12" id="KW-1185">Reference proteome</keyword>
<proteinExistence type="inferred from homology"/>
<dbReference type="Gene3D" id="1.10.287.4070">
    <property type="match status" value="1"/>
</dbReference>
<keyword evidence="5" id="KW-0694">RNA-binding</keyword>